<dbReference type="Proteomes" id="UP001151760">
    <property type="component" value="Unassembled WGS sequence"/>
</dbReference>
<evidence type="ECO:0000313" key="2">
    <source>
        <dbReference type="EMBL" id="GJT42033.1"/>
    </source>
</evidence>
<evidence type="ECO:0000256" key="1">
    <source>
        <dbReference type="SAM" id="MobiDB-lite"/>
    </source>
</evidence>
<gene>
    <name evidence="2" type="ORF">Tco_0941898</name>
</gene>
<name>A0ABQ5DTU4_9ASTR</name>
<protein>
    <submittedName>
        <fullName evidence="2">Uncharacterized protein</fullName>
    </submittedName>
</protein>
<reference evidence="2" key="2">
    <citation type="submission" date="2022-01" db="EMBL/GenBank/DDBJ databases">
        <authorList>
            <person name="Yamashiro T."/>
            <person name="Shiraishi A."/>
            <person name="Satake H."/>
            <person name="Nakayama K."/>
        </authorList>
    </citation>
    <scope>NUCLEOTIDE SEQUENCE</scope>
</reference>
<feature type="region of interest" description="Disordered" evidence="1">
    <location>
        <begin position="17"/>
        <end position="46"/>
    </location>
</feature>
<reference evidence="2" key="1">
    <citation type="journal article" date="2022" name="Int. J. Mol. Sci.">
        <title>Draft Genome of Tanacetum Coccineum: Genomic Comparison of Closely Related Tanacetum-Family Plants.</title>
        <authorList>
            <person name="Yamashiro T."/>
            <person name="Shiraishi A."/>
            <person name="Nakayama K."/>
            <person name="Satake H."/>
        </authorList>
    </citation>
    <scope>NUCLEOTIDE SEQUENCE</scope>
</reference>
<feature type="compositionally biased region" description="Basic and acidic residues" evidence="1">
    <location>
        <begin position="23"/>
        <end position="33"/>
    </location>
</feature>
<keyword evidence="3" id="KW-1185">Reference proteome</keyword>
<dbReference type="EMBL" id="BQNB010015611">
    <property type="protein sequence ID" value="GJT42033.1"/>
    <property type="molecule type" value="Genomic_DNA"/>
</dbReference>
<proteinExistence type="predicted"/>
<sequence>MSSATSAVTYTSSYTQTLSPGKDLLRKPDDGSYLRRNSTGFHYSPPTRGMRFLRDVSLDYSSPSSTHLTITTLCNGERILLGLIIAMDDIPEPEQPPYKRLYLSTLGSKYEAGESSTARPTRVRGIDYGFCQHGETVWIVAGGGLCFPRGLGSLNRIESGYFIQDIHQVHEMCQAEGLQRFDETDSRRHRTRWLRLSESSEYEARMSDMQVSCLALRSSRGRA</sequence>
<accession>A0ABQ5DTU4</accession>
<evidence type="ECO:0000313" key="3">
    <source>
        <dbReference type="Proteomes" id="UP001151760"/>
    </source>
</evidence>
<organism evidence="2 3">
    <name type="scientific">Tanacetum coccineum</name>
    <dbReference type="NCBI Taxonomy" id="301880"/>
    <lineage>
        <taxon>Eukaryota</taxon>
        <taxon>Viridiplantae</taxon>
        <taxon>Streptophyta</taxon>
        <taxon>Embryophyta</taxon>
        <taxon>Tracheophyta</taxon>
        <taxon>Spermatophyta</taxon>
        <taxon>Magnoliopsida</taxon>
        <taxon>eudicotyledons</taxon>
        <taxon>Gunneridae</taxon>
        <taxon>Pentapetalae</taxon>
        <taxon>asterids</taxon>
        <taxon>campanulids</taxon>
        <taxon>Asterales</taxon>
        <taxon>Asteraceae</taxon>
        <taxon>Asteroideae</taxon>
        <taxon>Anthemideae</taxon>
        <taxon>Anthemidinae</taxon>
        <taxon>Tanacetum</taxon>
    </lineage>
</organism>
<comment type="caution">
    <text evidence="2">The sequence shown here is derived from an EMBL/GenBank/DDBJ whole genome shotgun (WGS) entry which is preliminary data.</text>
</comment>